<organism evidence="1 2">
    <name type="scientific">Rubus argutus</name>
    <name type="common">Southern blackberry</name>
    <dbReference type="NCBI Taxonomy" id="59490"/>
    <lineage>
        <taxon>Eukaryota</taxon>
        <taxon>Viridiplantae</taxon>
        <taxon>Streptophyta</taxon>
        <taxon>Embryophyta</taxon>
        <taxon>Tracheophyta</taxon>
        <taxon>Spermatophyta</taxon>
        <taxon>Magnoliopsida</taxon>
        <taxon>eudicotyledons</taxon>
        <taxon>Gunneridae</taxon>
        <taxon>Pentapetalae</taxon>
        <taxon>rosids</taxon>
        <taxon>fabids</taxon>
        <taxon>Rosales</taxon>
        <taxon>Rosaceae</taxon>
        <taxon>Rosoideae</taxon>
        <taxon>Rosoideae incertae sedis</taxon>
        <taxon>Rubus</taxon>
    </lineage>
</organism>
<dbReference type="AlphaFoldDB" id="A0AAW1XQS9"/>
<gene>
    <name evidence="1" type="ORF">M0R45_015071</name>
</gene>
<name>A0AAW1XQS9_RUBAR</name>
<reference evidence="1 2" key="1">
    <citation type="journal article" date="2023" name="G3 (Bethesda)">
        <title>A chromosome-length genome assembly and annotation of blackberry (Rubus argutus, cv. 'Hillquist').</title>
        <authorList>
            <person name="Bruna T."/>
            <person name="Aryal R."/>
            <person name="Dudchenko O."/>
            <person name="Sargent D.J."/>
            <person name="Mead D."/>
            <person name="Buti M."/>
            <person name="Cavallini A."/>
            <person name="Hytonen T."/>
            <person name="Andres J."/>
            <person name="Pham M."/>
            <person name="Weisz D."/>
            <person name="Mascagni F."/>
            <person name="Usai G."/>
            <person name="Natali L."/>
            <person name="Bassil N."/>
            <person name="Fernandez G.E."/>
            <person name="Lomsadze A."/>
            <person name="Armour M."/>
            <person name="Olukolu B."/>
            <person name="Poorten T."/>
            <person name="Britton C."/>
            <person name="Davik J."/>
            <person name="Ashrafi H."/>
            <person name="Aiden E.L."/>
            <person name="Borodovsky M."/>
            <person name="Worthington M."/>
        </authorList>
    </citation>
    <scope>NUCLEOTIDE SEQUENCE [LARGE SCALE GENOMIC DNA]</scope>
    <source>
        <strain evidence="1">PI 553951</strain>
    </source>
</reference>
<protein>
    <submittedName>
        <fullName evidence="1">Uncharacterized protein</fullName>
    </submittedName>
</protein>
<sequence length="156" mass="16447">MAPTNRQRCAGSCLWVCGVGSLPDLDGQRSGRLEKEAAELGFRFADGSAYAWATWGGTVVGFPWACSRAFGVDSSFSSRILHFVSAVTIGSLAAASGPPISYRKSFSTLGDSAVNGSKREEIGNGAKGMGEEKSLEIMVLDGSNTQIEMEKEERGG</sequence>
<dbReference type="EMBL" id="JBEDUW010000003">
    <property type="protein sequence ID" value="KAK9938324.1"/>
    <property type="molecule type" value="Genomic_DNA"/>
</dbReference>
<accession>A0AAW1XQS9</accession>
<comment type="caution">
    <text evidence="1">The sequence shown here is derived from an EMBL/GenBank/DDBJ whole genome shotgun (WGS) entry which is preliminary data.</text>
</comment>
<dbReference type="Proteomes" id="UP001457282">
    <property type="component" value="Unassembled WGS sequence"/>
</dbReference>
<proteinExistence type="predicted"/>
<evidence type="ECO:0000313" key="1">
    <source>
        <dbReference type="EMBL" id="KAK9938324.1"/>
    </source>
</evidence>
<keyword evidence="2" id="KW-1185">Reference proteome</keyword>
<evidence type="ECO:0000313" key="2">
    <source>
        <dbReference type="Proteomes" id="UP001457282"/>
    </source>
</evidence>